<evidence type="ECO:0000313" key="7">
    <source>
        <dbReference type="Proteomes" id="UP001386955"/>
    </source>
</evidence>
<keyword evidence="3" id="KW-0934">Plastid</keyword>
<dbReference type="PANTHER" id="PTHR31906">
    <property type="entry name" value="PLASTID-LIPID-ASSOCIATED PROTEIN 4, CHLOROPLASTIC-RELATED"/>
    <property type="match status" value="1"/>
</dbReference>
<evidence type="ECO:0000256" key="3">
    <source>
        <dbReference type="ARBA" id="ARBA00022640"/>
    </source>
</evidence>
<evidence type="ECO:0000259" key="5">
    <source>
        <dbReference type="Pfam" id="PF04755"/>
    </source>
</evidence>
<dbReference type="InterPro" id="IPR039633">
    <property type="entry name" value="PAP"/>
</dbReference>
<dbReference type="Proteomes" id="UP001386955">
    <property type="component" value="Unassembled WGS sequence"/>
</dbReference>
<proteinExistence type="inferred from homology"/>
<accession>A0AAN9XMW7</accession>
<evidence type="ECO:0000313" key="6">
    <source>
        <dbReference type="EMBL" id="KAK7399414.1"/>
    </source>
</evidence>
<comment type="similarity">
    <text evidence="2">Belongs to the PAP/fibrillin family.</text>
</comment>
<keyword evidence="7" id="KW-1185">Reference proteome</keyword>
<keyword evidence="4" id="KW-0809">Transit peptide</keyword>
<comment type="subcellular location">
    <subcellularLocation>
        <location evidence="1">Plastid</location>
    </subcellularLocation>
</comment>
<reference evidence="6 7" key="1">
    <citation type="submission" date="2024-01" db="EMBL/GenBank/DDBJ databases">
        <title>The genomes of 5 underutilized Papilionoideae crops provide insights into root nodulation and disease resistanc.</title>
        <authorList>
            <person name="Jiang F."/>
        </authorList>
    </citation>
    <scope>NUCLEOTIDE SEQUENCE [LARGE SCALE GENOMIC DNA]</scope>
    <source>
        <strain evidence="6">DUOXIRENSHENG_FW03</strain>
        <tissue evidence="6">Leaves</tissue>
    </source>
</reference>
<dbReference type="EMBL" id="JAYMYS010000003">
    <property type="protein sequence ID" value="KAK7399414.1"/>
    <property type="molecule type" value="Genomic_DNA"/>
</dbReference>
<dbReference type="Pfam" id="PF04755">
    <property type="entry name" value="PAP_fibrillin"/>
    <property type="match status" value="1"/>
</dbReference>
<sequence>MKTCHSFPLCRKIQPNNYLSPNEIEQRPSPHEGSMVTKLVQPPMTDSQVNPLICRTMNVMKVQNFVPVRNHSRINTSRFGERPLWFRPITFIKVAEHNSGSGLVELQTLAQKKRELYEAVEGINRGIFGIPSAKKSEIESLVKQLESLNPTPYPTLELEKVAGCWRLVYSTISILGSKRTKLGLRDFISLDDFLQTIDVSKSKAVNVIQFSARGLSLLAGQLSIEASFKIASSTKVDINFENSTITPDQLMKVFRKNYDLLLGIFNPEGWLEITYVDDSMRIGRDDKSNIFVLERFDDSNNS</sequence>
<evidence type="ECO:0000256" key="2">
    <source>
        <dbReference type="ARBA" id="ARBA00005845"/>
    </source>
</evidence>
<dbReference type="InterPro" id="IPR006843">
    <property type="entry name" value="PAP/fibrillin_dom"/>
</dbReference>
<organism evidence="6 7">
    <name type="scientific">Psophocarpus tetragonolobus</name>
    <name type="common">Winged bean</name>
    <name type="synonym">Dolichos tetragonolobus</name>
    <dbReference type="NCBI Taxonomy" id="3891"/>
    <lineage>
        <taxon>Eukaryota</taxon>
        <taxon>Viridiplantae</taxon>
        <taxon>Streptophyta</taxon>
        <taxon>Embryophyta</taxon>
        <taxon>Tracheophyta</taxon>
        <taxon>Spermatophyta</taxon>
        <taxon>Magnoliopsida</taxon>
        <taxon>eudicotyledons</taxon>
        <taxon>Gunneridae</taxon>
        <taxon>Pentapetalae</taxon>
        <taxon>rosids</taxon>
        <taxon>fabids</taxon>
        <taxon>Fabales</taxon>
        <taxon>Fabaceae</taxon>
        <taxon>Papilionoideae</taxon>
        <taxon>50 kb inversion clade</taxon>
        <taxon>NPAAA clade</taxon>
        <taxon>indigoferoid/millettioid clade</taxon>
        <taxon>Phaseoleae</taxon>
        <taxon>Psophocarpus</taxon>
    </lineage>
</organism>
<feature type="domain" description="Plastid lipid-associated protein/fibrillin conserved" evidence="5">
    <location>
        <begin position="111"/>
        <end position="293"/>
    </location>
</feature>
<gene>
    <name evidence="6" type="ORF">VNO78_10596</name>
</gene>
<name>A0AAN9XMW7_PSOTE</name>
<dbReference type="AlphaFoldDB" id="A0AAN9XMW7"/>
<comment type="caution">
    <text evidence="6">The sequence shown here is derived from an EMBL/GenBank/DDBJ whole genome shotgun (WGS) entry which is preliminary data.</text>
</comment>
<protein>
    <recommendedName>
        <fullName evidence="5">Plastid lipid-associated protein/fibrillin conserved domain-containing protein</fullName>
    </recommendedName>
</protein>
<evidence type="ECO:0000256" key="4">
    <source>
        <dbReference type="ARBA" id="ARBA00022946"/>
    </source>
</evidence>
<dbReference type="GO" id="GO:0009536">
    <property type="term" value="C:plastid"/>
    <property type="evidence" value="ECO:0007669"/>
    <property type="project" value="UniProtKB-SubCell"/>
</dbReference>
<evidence type="ECO:0000256" key="1">
    <source>
        <dbReference type="ARBA" id="ARBA00004474"/>
    </source>
</evidence>